<evidence type="ECO:0000313" key="4">
    <source>
        <dbReference type="EMBL" id="CAJ1377943.1"/>
    </source>
</evidence>
<sequence>MWKLALALVAAEAASVSPMEKVVTMLSDLKEEVSKEGASEEANFKKYSDFCGTTSSAKEAAIKLGEDKAAEHTASITQKSSAYEETLAEIKERKATVEKLAAEQQASADQCSKDKASFESAEADLASAVVGLESAVAKVGATQGVSLLQSAPGLQRILALGAAMGFVSQEKTSGLALLQEPWLEEKGAEYNKKDYAFQSAGVLDTLQGLLKQFREERSKGQEEWKKTKEACANFAAARAADLEQTAAAISSAETNAAALKGETADKKQLLLETKSTLKDDKGYLSELTTACEARKKDFEQRSKMRAGEQEALGAAITALKEKAQSPVSFLQLGQRSTARVREVASAARQTAAASQAADLSAPLRRAAAALLAEKAERLGSRRLQGLAQRMERADVDTNPFQVVKDMVQGMVNQLLAEAASQVTQKSFCDAALGKATKERDRRLREAKKLSAKLGSLDTKREELLEETALLTDEVAKLEKDLAAATELRAAESQENLKAIKEAKQGLDATKEAIVALQDFYKGAARKAANHDKAMSFFQKSALNEPAPGFEGSYGGKQTAAEGVISMMEVVRDDFEKAGASTKSSEDSAAEEFTKLKQQSKTDIAGKGTQKKLNEEELASAENELKAGKAQLQATMDLLDGALRTLEDLKPQCVDNAMSYEERKAKREEELETLKTAMCTLDKEGKEPMCQK</sequence>
<feature type="signal peptide" evidence="3">
    <location>
        <begin position="1"/>
        <end position="18"/>
    </location>
</feature>
<organism evidence="4 5">
    <name type="scientific">Effrenium voratum</name>
    <dbReference type="NCBI Taxonomy" id="2562239"/>
    <lineage>
        <taxon>Eukaryota</taxon>
        <taxon>Sar</taxon>
        <taxon>Alveolata</taxon>
        <taxon>Dinophyceae</taxon>
        <taxon>Suessiales</taxon>
        <taxon>Symbiodiniaceae</taxon>
        <taxon>Effrenium</taxon>
    </lineage>
</organism>
<evidence type="ECO:0000256" key="1">
    <source>
        <dbReference type="SAM" id="Coils"/>
    </source>
</evidence>
<keyword evidence="5" id="KW-1185">Reference proteome</keyword>
<evidence type="ECO:0000313" key="5">
    <source>
        <dbReference type="Proteomes" id="UP001178507"/>
    </source>
</evidence>
<proteinExistence type="predicted"/>
<name>A0AA36I1E5_9DINO</name>
<accession>A0AA36I1E5</accession>
<dbReference type="AlphaFoldDB" id="A0AA36I1E5"/>
<protein>
    <submittedName>
        <fullName evidence="4">Uncharacterized protein</fullName>
    </submittedName>
</protein>
<keyword evidence="3" id="KW-0732">Signal</keyword>
<dbReference type="EMBL" id="CAUJNA010000502">
    <property type="protein sequence ID" value="CAJ1377943.1"/>
    <property type="molecule type" value="Genomic_DNA"/>
</dbReference>
<evidence type="ECO:0000256" key="3">
    <source>
        <dbReference type="SAM" id="SignalP"/>
    </source>
</evidence>
<dbReference type="Proteomes" id="UP001178507">
    <property type="component" value="Unassembled WGS sequence"/>
</dbReference>
<comment type="caution">
    <text evidence="4">The sequence shown here is derived from an EMBL/GenBank/DDBJ whole genome shotgun (WGS) entry which is preliminary data.</text>
</comment>
<gene>
    <name evidence="4" type="ORF">EVOR1521_LOCUS6622</name>
</gene>
<feature type="coiled-coil region" evidence="1">
    <location>
        <begin position="446"/>
        <end position="509"/>
    </location>
</feature>
<feature type="region of interest" description="Disordered" evidence="2">
    <location>
        <begin position="576"/>
        <end position="611"/>
    </location>
</feature>
<reference evidence="4" key="1">
    <citation type="submission" date="2023-08" db="EMBL/GenBank/DDBJ databases">
        <authorList>
            <person name="Chen Y."/>
            <person name="Shah S."/>
            <person name="Dougan E. K."/>
            <person name="Thang M."/>
            <person name="Chan C."/>
        </authorList>
    </citation>
    <scope>NUCLEOTIDE SEQUENCE</scope>
</reference>
<feature type="coiled-coil region" evidence="1">
    <location>
        <begin position="203"/>
        <end position="262"/>
    </location>
</feature>
<feature type="chain" id="PRO_5041308831" evidence="3">
    <location>
        <begin position="19"/>
        <end position="691"/>
    </location>
</feature>
<keyword evidence="1" id="KW-0175">Coiled coil</keyword>
<evidence type="ECO:0000256" key="2">
    <source>
        <dbReference type="SAM" id="MobiDB-lite"/>
    </source>
</evidence>